<sequence length="175" mass="20141">MNAGREWRHSGPWFGSGRRDYPMFVRRLSLVVWKFGDCLWVVRSLLSTREAESQVGSLKYCRSAMLAPYEFRHDWNMVELSDQAASKSDLDRIRYSIDSEVDVHEMKSWSLDHRSGLDFDASRLSPSEYSDDERVSEQTKDGNIIARMSQYQTETQAGDSGRGCCFVFLFNAIAT</sequence>
<organism evidence="1 2">
    <name type="scientific">Sistotremastrum suecicum HHB10207 ss-3</name>
    <dbReference type="NCBI Taxonomy" id="1314776"/>
    <lineage>
        <taxon>Eukaryota</taxon>
        <taxon>Fungi</taxon>
        <taxon>Dikarya</taxon>
        <taxon>Basidiomycota</taxon>
        <taxon>Agaricomycotina</taxon>
        <taxon>Agaricomycetes</taxon>
        <taxon>Sistotremastrales</taxon>
        <taxon>Sistotremastraceae</taxon>
        <taxon>Sistotremastrum</taxon>
    </lineage>
</organism>
<name>A0A165ZE23_9AGAM</name>
<keyword evidence="2" id="KW-1185">Reference proteome</keyword>
<reference evidence="1 2" key="1">
    <citation type="journal article" date="2016" name="Mol. Biol. Evol.">
        <title>Comparative Genomics of Early-Diverging Mushroom-Forming Fungi Provides Insights into the Origins of Lignocellulose Decay Capabilities.</title>
        <authorList>
            <person name="Nagy L.G."/>
            <person name="Riley R."/>
            <person name="Tritt A."/>
            <person name="Adam C."/>
            <person name="Daum C."/>
            <person name="Floudas D."/>
            <person name="Sun H."/>
            <person name="Yadav J.S."/>
            <person name="Pangilinan J."/>
            <person name="Larsson K.H."/>
            <person name="Matsuura K."/>
            <person name="Barry K."/>
            <person name="Labutti K."/>
            <person name="Kuo R."/>
            <person name="Ohm R.A."/>
            <person name="Bhattacharya S.S."/>
            <person name="Shirouzu T."/>
            <person name="Yoshinaga Y."/>
            <person name="Martin F.M."/>
            <person name="Grigoriev I.V."/>
            <person name="Hibbett D.S."/>
        </authorList>
    </citation>
    <scope>NUCLEOTIDE SEQUENCE [LARGE SCALE GENOMIC DNA]</scope>
    <source>
        <strain evidence="1 2">HHB10207 ss-3</strain>
    </source>
</reference>
<gene>
    <name evidence="1" type="ORF">SISSUDRAFT_1036462</name>
</gene>
<dbReference type="Proteomes" id="UP000076798">
    <property type="component" value="Unassembled WGS sequence"/>
</dbReference>
<dbReference type="EMBL" id="KV428193">
    <property type="protein sequence ID" value="KZT34214.1"/>
    <property type="molecule type" value="Genomic_DNA"/>
</dbReference>
<protein>
    <submittedName>
        <fullName evidence="1">Uncharacterized protein</fullName>
    </submittedName>
</protein>
<evidence type="ECO:0000313" key="2">
    <source>
        <dbReference type="Proteomes" id="UP000076798"/>
    </source>
</evidence>
<accession>A0A165ZE23</accession>
<evidence type="ECO:0000313" key="1">
    <source>
        <dbReference type="EMBL" id="KZT34214.1"/>
    </source>
</evidence>
<dbReference type="AlphaFoldDB" id="A0A165ZE23"/>
<proteinExistence type="predicted"/>